<dbReference type="InterPro" id="IPR037232">
    <property type="entry name" value="NADH_quin_OxRdtase_su_C/D-like"/>
</dbReference>
<name>A0A0W8F4G0_9ZZZZ</name>
<dbReference type="AlphaFoldDB" id="A0A0W8F4G0"/>
<evidence type="ECO:0000259" key="1">
    <source>
        <dbReference type="Pfam" id="PF00329"/>
    </source>
</evidence>
<evidence type="ECO:0000313" key="2">
    <source>
        <dbReference type="EMBL" id="KUG15753.1"/>
    </source>
</evidence>
<proteinExistence type="predicted"/>
<protein>
    <submittedName>
        <fullName evidence="2">Energy-conserving hydrogenase (Ferredoxin), subunit d</fullName>
    </submittedName>
</protein>
<reference evidence="2" key="1">
    <citation type="journal article" date="2015" name="Proc. Natl. Acad. Sci. U.S.A.">
        <title>Networks of energetic and metabolic interactions define dynamics in microbial communities.</title>
        <authorList>
            <person name="Embree M."/>
            <person name="Liu J.K."/>
            <person name="Al-Bassam M.M."/>
            <person name="Zengler K."/>
        </authorList>
    </citation>
    <scope>NUCLEOTIDE SEQUENCE</scope>
</reference>
<feature type="domain" description="NADH:ubiquinone oxidoreductase 30kDa subunit" evidence="1">
    <location>
        <begin position="35"/>
        <end position="96"/>
    </location>
</feature>
<dbReference type="Gene3D" id="3.30.460.80">
    <property type="entry name" value="NADH:ubiquinone oxidoreductase, 30kDa subunit"/>
    <property type="match status" value="1"/>
</dbReference>
<dbReference type="GO" id="GO:0008137">
    <property type="term" value="F:NADH dehydrogenase (ubiquinone) activity"/>
    <property type="evidence" value="ECO:0007669"/>
    <property type="project" value="InterPro"/>
</dbReference>
<sequence>MKKIEDQVTTVISIASLIGRVEVFRKGAYRLVQMNCSKIGEQFEINYSFEKDYRFENIRIIISPDTEVPSITGMYWGAFVYENEMHDLYGVQVKGINIDFQGNFIRTSIPYPFRDPSYKGEGPCQGK</sequence>
<organism evidence="2">
    <name type="scientific">hydrocarbon metagenome</name>
    <dbReference type="NCBI Taxonomy" id="938273"/>
    <lineage>
        <taxon>unclassified sequences</taxon>
        <taxon>metagenomes</taxon>
        <taxon>ecological metagenomes</taxon>
    </lineage>
</organism>
<accession>A0A0W8F4G0</accession>
<dbReference type="SUPFAM" id="SSF143243">
    <property type="entry name" value="Nqo5-like"/>
    <property type="match status" value="1"/>
</dbReference>
<dbReference type="Pfam" id="PF00329">
    <property type="entry name" value="Complex1_30kDa"/>
    <property type="match status" value="1"/>
</dbReference>
<comment type="caution">
    <text evidence="2">The sequence shown here is derived from an EMBL/GenBank/DDBJ whole genome shotgun (WGS) entry which is preliminary data.</text>
</comment>
<gene>
    <name evidence="2" type="ORF">ASZ90_014589</name>
</gene>
<dbReference type="InterPro" id="IPR001268">
    <property type="entry name" value="NADH_UbQ_OxRdtase_30kDa_su"/>
</dbReference>
<dbReference type="EMBL" id="LNQE01001535">
    <property type="protein sequence ID" value="KUG15753.1"/>
    <property type="molecule type" value="Genomic_DNA"/>
</dbReference>